<feature type="transmembrane region" description="Helical" evidence="6">
    <location>
        <begin position="324"/>
        <end position="346"/>
    </location>
</feature>
<feature type="transmembrane region" description="Helical" evidence="6">
    <location>
        <begin position="530"/>
        <end position="548"/>
    </location>
</feature>
<feature type="transmembrane region" description="Helical" evidence="6">
    <location>
        <begin position="62"/>
        <end position="84"/>
    </location>
</feature>
<dbReference type="EMBL" id="JARAOO010000006">
    <property type="protein sequence ID" value="KAJ7965959.1"/>
    <property type="molecule type" value="Genomic_DNA"/>
</dbReference>
<protein>
    <submittedName>
        <fullName evidence="7">Protein NRT1/ PTR FAMILY 1.2</fullName>
    </submittedName>
</protein>
<evidence type="ECO:0000256" key="5">
    <source>
        <dbReference type="ARBA" id="ARBA00023136"/>
    </source>
</evidence>
<comment type="similarity">
    <text evidence="2">Belongs to the major facilitator superfamily. Proton-dependent oligopeptide transporter (POT/PTR) (TC 2.A.17) family.</text>
</comment>
<feature type="transmembrane region" description="Helical" evidence="6">
    <location>
        <begin position="179"/>
        <end position="198"/>
    </location>
</feature>
<feature type="transmembrane region" description="Helical" evidence="6">
    <location>
        <begin position="483"/>
        <end position="509"/>
    </location>
</feature>
<evidence type="ECO:0000256" key="3">
    <source>
        <dbReference type="ARBA" id="ARBA00022692"/>
    </source>
</evidence>
<dbReference type="Gene3D" id="1.20.1250.20">
    <property type="entry name" value="MFS general substrate transporter like domains"/>
    <property type="match status" value="1"/>
</dbReference>
<accession>A0AAD7LXC6</accession>
<keyword evidence="8" id="KW-1185">Reference proteome</keyword>
<sequence>MEFSPSDSEQDPLISNLRAKGGYRTLPFIVGVDTFEKMASIGLMPNMILYLKSEYGMQNARAVNILFLWSSATNFMPIIGAFLCDSFVGRFRMVSYGSMTSLLGMILLWLTTIQPRAPCHQVSESCRSPTTFELLVLYTSFALMSFGSGGVRSSSVALAVDQLSKREKEQGILERFFNWYCLLSAGTTLLAMTFMVYIQDKLGWTVGFGVPVALMFISVALFFLASPFYIKLKPKTNLFGGFAQVLVAAYKNRHLQLPSVVNYELYHNEKEHMFQIPSEKLRFLNKACFIRNPMHDLTPDGRASDPWSLCTVDQVEELKTLVRIIPIWTTGIMLSVNMSQSSFLVLEASSMDRHVTPNFQIPAGSFGSLMMVSLLFWIVLYDRIAIPLASKIMGKPARLGVKQKMGIGLLSSCIAIGSLAVVESFRRAMAIKEGFSDDPQAVVSMSALWLLPRQIFDGLAEASNIIGQSEFYLSELPQSMSSLGAVLFGVGSSAANLISSLILNIMNNVTERGGEESWLANNINKGHYDYYYWLICGLSFLNFLYYLYVSKAYGPCKGEEKKSLDGGDD</sequence>
<dbReference type="AlphaFoldDB" id="A0AAD7LXC6"/>
<feature type="transmembrane region" description="Helical" evidence="6">
    <location>
        <begin position="135"/>
        <end position="158"/>
    </location>
</feature>
<dbReference type="GO" id="GO:0022857">
    <property type="term" value="F:transmembrane transporter activity"/>
    <property type="evidence" value="ECO:0007669"/>
    <property type="project" value="InterPro"/>
</dbReference>
<feature type="transmembrane region" description="Helical" evidence="6">
    <location>
        <begin position="96"/>
        <end position="115"/>
    </location>
</feature>
<evidence type="ECO:0000313" key="7">
    <source>
        <dbReference type="EMBL" id="KAJ7965959.1"/>
    </source>
</evidence>
<evidence type="ECO:0000256" key="6">
    <source>
        <dbReference type="SAM" id="Phobius"/>
    </source>
</evidence>
<reference evidence="7" key="1">
    <citation type="journal article" date="2023" name="Science">
        <title>Elucidation of the pathway for biosynthesis of saponin adjuvants from the soapbark tree.</title>
        <authorList>
            <person name="Reed J."/>
            <person name="Orme A."/>
            <person name="El-Demerdash A."/>
            <person name="Owen C."/>
            <person name="Martin L.B.B."/>
            <person name="Misra R.C."/>
            <person name="Kikuchi S."/>
            <person name="Rejzek M."/>
            <person name="Martin A.C."/>
            <person name="Harkess A."/>
            <person name="Leebens-Mack J."/>
            <person name="Louveau T."/>
            <person name="Stephenson M.J."/>
            <person name="Osbourn A."/>
        </authorList>
    </citation>
    <scope>NUCLEOTIDE SEQUENCE</scope>
    <source>
        <strain evidence="7">S10</strain>
    </source>
</reference>
<dbReference type="GO" id="GO:0016020">
    <property type="term" value="C:membrane"/>
    <property type="evidence" value="ECO:0007669"/>
    <property type="project" value="UniProtKB-SubCell"/>
</dbReference>
<feature type="transmembrane region" description="Helical" evidence="6">
    <location>
        <begin position="405"/>
        <end position="422"/>
    </location>
</feature>
<evidence type="ECO:0000256" key="1">
    <source>
        <dbReference type="ARBA" id="ARBA00004141"/>
    </source>
</evidence>
<dbReference type="Pfam" id="PF00854">
    <property type="entry name" value="PTR2"/>
    <property type="match status" value="1"/>
</dbReference>
<evidence type="ECO:0000256" key="2">
    <source>
        <dbReference type="ARBA" id="ARBA00005982"/>
    </source>
</evidence>
<gene>
    <name evidence="7" type="ORF">O6P43_015511</name>
</gene>
<dbReference type="InterPro" id="IPR000109">
    <property type="entry name" value="POT_fam"/>
</dbReference>
<feature type="transmembrane region" description="Helical" evidence="6">
    <location>
        <begin position="204"/>
        <end position="225"/>
    </location>
</feature>
<name>A0AAD7LXC6_QUISA</name>
<keyword evidence="3 6" id="KW-0812">Transmembrane</keyword>
<keyword evidence="5 6" id="KW-0472">Membrane</keyword>
<feature type="transmembrane region" description="Helical" evidence="6">
    <location>
        <begin position="366"/>
        <end position="384"/>
    </location>
</feature>
<proteinExistence type="inferred from homology"/>
<evidence type="ECO:0000313" key="8">
    <source>
        <dbReference type="Proteomes" id="UP001163823"/>
    </source>
</evidence>
<keyword evidence="4 6" id="KW-1133">Transmembrane helix</keyword>
<dbReference type="InterPro" id="IPR036259">
    <property type="entry name" value="MFS_trans_sf"/>
</dbReference>
<evidence type="ECO:0000256" key="4">
    <source>
        <dbReference type="ARBA" id="ARBA00022989"/>
    </source>
</evidence>
<dbReference type="SUPFAM" id="SSF103473">
    <property type="entry name" value="MFS general substrate transporter"/>
    <property type="match status" value="1"/>
</dbReference>
<dbReference type="Proteomes" id="UP001163823">
    <property type="component" value="Chromosome 6"/>
</dbReference>
<dbReference type="PANTHER" id="PTHR11654">
    <property type="entry name" value="OLIGOPEPTIDE TRANSPORTER-RELATED"/>
    <property type="match status" value="1"/>
</dbReference>
<comment type="subcellular location">
    <subcellularLocation>
        <location evidence="1">Membrane</location>
        <topology evidence="1">Multi-pass membrane protein</topology>
    </subcellularLocation>
</comment>
<dbReference type="KEGG" id="qsa:O6P43_015511"/>
<organism evidence="7 8">
    <name type="scientific">Quillaja saponaria</name>
    <name type="common">Soap bark tree</name>
    <dbReference type="NCBI Taxonomy" id="32244"/>
    <lineage>
        <taxon>Eukaryota</taxon>
        <taxon>Viridiplantae</taxon>
        <taxon>Streptophyta</taxon>
        <taxon>Embryophyta</taxon>
        <taxon>Tracheophyta</taxon>
        <taxon>Spermatophyta</taxon>
        <taxon>Magnoliopsida</taxon>
        <taxon>eudicotyledons</taxon>
        <taxon>Gunneridae</taxon>
        <taxon>Pentapetalae</taxon>
        <taxon>rosids</taxon>
        <taxon>fabids</taxon>
        <taxon>Fabales</taxon>
        <taxon>Quillajaceae</taxon>
        <taxon>Quillaja</taxon>
    </lineage>
</organism>
<comment type="caution">
    <text evidence="7">The sequence shown here is derived from an EMBL/GenBank/DDBJ whole genome shotgun (WGS) entry which is preliminary data.</text>
</comment>